<dbReference type="InterPro" id="IPR011992">
    <property type="entry name" value="EF-hand-dom_pair"/>
</dbReference>
<feature type="domain" description="EF-hand" evidence="1">
    <location>
        <begin position="135"/>
        <end position="170"/>
    </location>
</feature>
<dbReference type="AlphaFoldDB" id="A0A6U1JEY7"/>
<dbReference type="EMBL" id="HBHA01002046">
    <property type="protein sequence ID" value="CAD9581547.1"/>
    <property type="molecule type" value="Transcribed_RNA"/>
</dbReference>
<proteinExistence type="predicted"/>
<reference evidence="2" key="1">
    <citation type="submission" date="2021-01" db="EMBL/GenBank/DDBJ databases">
        <authorList>
            <person name="Corre E."/>
            <person name="Pelletier E."/>
            <person name="Niang G."/>
            <person name="Scheremetjew M."/>
            <person name="Finn R."/>
            <person name="Kale V."/>
            <person name="Holt S."/>
            <person name="Cochrane G."/>
            <person name="Meng A."/>
            <person name="Brown T."/>
            <person name="Cohen L."/>
        </authorList>
    </citation>
    <scope>NUCLEOTIDE SEQUENCE</scope>
    <source>
        <strain evidence="2">CCMP1258.1</strain>
    </source>
</reference>
<protein>
    <recommendedName>
        <fullName evidence="1">EF-hand domain-containing protein</fullName>
    </recommendedName>
</protein>
<dbReference type="SUPFAM" id="SSF47473">
    <property type="entry name" value="EF-hand"/>
    <property type="match status" value="1"/>
</dbReference>
<name>A0A6U1JEY7_BIGNA</name>
<evidence type="ECO:0000313" key="2">
    <source>
        <dbReference type="EMBL" id="CAD9581547.1"/>
    </source>
</evidence>
<gene>
    <name evidence="2" type="ORF">BIGN1055_LOCUS1316</name>
</gene>
<evidence type="ECO:0000259" key="1">
    <source>
        <dbReference type="PROSITE" id="PS50222"/>
    </source>
</evidence>
<sequence>MLLPILYGTVLAVSGINVSKKERITIKTIDVGIEGVKESFQDAVSFGFASECELTIAQSYCSKEGKEDTFCKSGLLNSCELLRPKCIGFEIDRCSDDIECCQCSFVDCPLSKAACNKIAEECFYADFVTLQLEDNEIKILRKLFEKFDEDADGMLNFSETMSLIEKAETNATKPANRLADRPSKKKSLPTGKIIINERVIEKTTVKNLGREDFEKLCVTVSENPSKGVSLGTFFKIFAKHHGWFYQHIQRLVHHEQYQIMRRDGCSTTAKAKEEIDHNIAVAMRKDGILVADTAHSKLAEDPCDAEPVLKEQHQTIEDNVVTTGQPMTKMAEKPVEKSVNAETFETQPVTFGVFKTLIKMVGGFWEQLMEL</sequence>
<dbReference type="InterPro" id="IPR002048">
    <property type="entry name" value="EF_hand_dom"/>
</dbReference>
<organism evidence="2">
    <name type="scientific">Bigelowiella natans</name>
    <name type="common">Pedinomonas minutissima</name>
    <name type="synonym">Chlorarachnion sp. (strain CCMP621)</name>
    <dbReference type="NCBI Taxonomy" id="227086"/>
    <lineage>
        <taxon>Eukaryota</taxon>
        <taxon>Sar</taxon>
        <taxon>Rhizaria</taxon>
        <taxon>Cercozoa</taxon>
        <taxon>Chlorarachniophyceae</taxon>
        <taxon>Bigelowiella</taxon>
    </lineage>
</organism>
<dbReference type="Gene3D" id="1.10.238.10">
    <property type="entry name" value="EF-hand"/>
    <property type="match status" value="1"/>
</dbReference>
<dbReference type="GO" id="GO:0005509">
    <property type="term" value="F:calcium ion binding"/>
    <property type="evidence" value="ECO:0007669"/>
    <property type="project" value="InterPro"/>
</dbReference>
<dbReference type="PROSITE" id="PS50222">
    <property type="entry name" value="EF_HAND_2"/>
    <property type="match status" value="1"/>
</dbReference>
<accession>A0A6U1JEY7</accession>